<keyword evidence="1" id="KW-0732">Signal</keyword>
<accession>A0A7N0UMA9</accession>
<feature type="signal peptide" evidence="1">
    <location>
        <begin position="1"/>
        <end position="21"/>
    </location>
</feature>
<organism evidence="2 3">
    <name type="scientific">Kalanchoe fedtschenkoi</name>
    <name type="common">Lavender scallops</name>
    <name type="synonym">South American air plant</name>
    <dbReference type="NCBI Taxonomy" id="63787"/>
    <lineage>
        <taxon>Eukaryota</taxon>
        <taxon>Viridiplantae</taxon>
        <taxon>Streptophyta</taxon>
        <taxon>Embryophyta</taxon>
        <taxon>Tracheophyta</taxon>
        <taxon>Spermatophyta</taxon>
        <taxon>Magnoliopsida</taxon>
        <taxon>eudicotyledons</taxon>
        <taxon>Gunneridae</taxon>
        <taxon>Pentapetalae</taxon>
        <taxon>Saxifragales</taxon>
        <taxon>Crassulaceae</taxon>
        <taxon>Kalanchoe</taxon>
    </lineage>
</organism>
<evidence type="ECO:0000256" key="1">
    <source>
        <dbReference type="SAM" id="SignalP"/>
    </source>
</evidence>
<reference evidence="2" key="1">
    <citation type="submission" date="2021-01" db="UniProtKB">
        <authorList>
            <consortium name="EnsemblPlants"/>
        </authorList>
    </citation>
    <scope>IDENTIFICATION</scope>
</reference>
<dbReference type="AlphaFoldDB" id="A0A7N0UMA9"/>
<evidence type="ECO:0000313" key="3">
    <source>
        <dbReference type="Proteomes" id="UP000594263"/>
    </source>
</evidence>
<dbReference type="Proteomes" id="UP000594263">
    <property type="component" value="Unplaced"/>
</dbReference>
<proteinExistence type="predicted"/>
<feature type="chain" id="PRO_5029545878" evidence="1">
    <location>
        <begin position="22"/>
        <end position="78"/>
    </location>
</feature>
<dbReference type="EnsemblPlants" id="Kaladp0073s0040.1.v1.1">
    <property type="protein sequence ID" value="Kaladp0073s0040.1.v1.1"/>
    <property type="gene ID" value="Kaladp0073s0040.v1.1"/>
</dbReference>
<keyword evidence="3" id="KW-1185">Reference proteome</keyword>
<protein>
    <submittedName>
        <fullName evidence="2">Uncharacterized protein</fullName>
    </submittedName>
</protein>
<dbReference type="Gramene" id="Kaladp0073s0040.1.v1.1">
    <property type="protein sequence ID" value="Kaladp0073s0040.1.v1.1"/>
    <property type="gene ID" value="Kaladp0073s0040.v1.1"/>
</dbReference>
<evidence type="ECO:0000313" key="2">
    <source>
        <dbReference type="EnsemblPlants" id="Kaladp0073s0040.1.v1.1"/>
    </source>
</evidence>
<name>A0A7N0UMA9_KALFE</name>
<sequence length="78" mass="8770">METNAHPYSLLLALILLSIVALELYTPQGAAFGTSEKIHRARWRHGNKCEPLLSSGADPPLHCRSRALTRLREEPHTR</sequence>